<organism evidence="8">
    <name type="scientific">Rhizopus microsporus var. microsporus</name>
    <dbReference type="NCBI Taxonomy" id="86635"/>
    <lineage>
        <taxon>Eukaryota</taxon>
        <taxon>Fungi</taxon>
        <taxon>Fungi incertae sedis</taxon>
        <taxon>Mucoromycota</taxon>
        <taxon>Mucoromycotina</taxon>
        <taxon>Mucoromycetes</taxon>
        <taxon>Mucorales</taxon>
        <taxon>Mucorineae</taxon>
        <taxon>Rhizopodaceae</taxon>
        <taxon>Rhizopus</taxon>
    </lineage>
</organism>
<comment type="subcellular location">
    <subcellularLocation>
        <location evidence="1">Membrane</location>
        <topology evidence="1">Single-pass membrane protein</topology>
    </subcellularLocation>
</comment>
<gene>
    <name evidence="8" type="ORF">BCV72DRAFT_303387</name>
</gene>
<feature type="compositionally biased region" description="Basic and acidic residues" evidence="5">
    <location>
        <begin position="313"/>
        <end position="336"/>
    </location>
</feature>
<dbReference type="VEuPathDB" id="FungiDB:BCV72DRAFT_303387"/>
<dbReference type="Pfam" id="PF07946">
    <property type="entry name" value="CCDC47"/>
    <property type="match status" value="1"/>
</dbReference>
<protein>
    <submittedName>
        <fullName evidence="8">DUF1682-domain-containing protein</fullName>
    </submittedName>
</protein>
<dbReference type="GO" id="GO:0005783">
    <property type="term" value="C:endoplasmic reticulum"/>
    <property type="evidence" value="ECO:0007669"/>
    <property type="project" value="InterPro"/>
</dbReference>
<feature type="compositionally biased region" description="Basic and acidic residues" evidence="5">
    <location>
        <begin position="342"/>
        <end position="353"/>
    </location>
</feature>
<keyword evidence="7" id="KW-0732">Signal</keyword>
<dbReference type="PANTHER" id="PTHR12883">
    <property type="entry name" value="ADIPOCYTE-SPECIFIC PROTEIN 4-RELATED"/>
    <property type="match status" value="1"/>
</dbReference>
<dbReference type="EMBL" id="KV921883">
    <property type="protein sequence ID" value="ORE08855.1"/>
    <property type="molecule type" value="Genomic_DNA"/>
</dbReference>
<keyword evidence="3 6" id="KW-1133">Transmembrane helix</keyword>
<reference evidence="8" key="1">
    <citation type="journal article" date="2016" name="Proc. Natl. Acad. Sci. U.S.A.">
        <title>Lipid metabolic changes in an early divergent fungus govern the establishment of a mutualistic symbiosis with endobacteria.</title>
        <authorList>
            <person name="Lastovetsky O.A."/>
            <person name="Gaspar M.L."/>
            <person name="Mondo S.J."/>
            <person name="LaButti K.M."/>
            <person name="Sandor L."/>
            <person name="Grigoriev I.V."/>
            <person name="Henry S.A."/>
            <person name="Pawlowska T.E."/>
        </authorList>
    </citation>
    <scope>NUCLEOTIDE SEQUENCE [LARGE SCALE GENOMIC DNA]</scope>
    <source>
        <strain evidence="8">ATCC 52814</strain>
    </source>
</reference>
<feature type="chain" id="PRO_5011964561" evidence="7">
    <location>
        <begin position="19"/>
        <end position="364"/>
    </location>
</feature>
<keyword evidence="4 6" id="KW-0472">Membrane</keyword>
<proteinExistence type="predicted"/>
<evidence type="ECO:0000256" key="1">
    <source>
        <dbReference type="ARBA" id="ARBA00004167"/>
    </source>
</evidence>
<feature type="region of interest" description="Disordered" evidence="5">
    <location>
        <begin position="313"/>
        <end position="364"/>
    </location>
</feature>
<keyword evidence="2 6" id="KW-0812">Transmembrane</keyword>
<accession>A0A1X0R9X7</accession>
<evidence type="ECO:0000256" key="4">
    <source>
        <dbReference type="ARBA" id="ARBA00023136"/>
    </source>
</evidence>
<evidence type="ECO:0000256" key="5">
    <source>
        <dbReference type="SAM" id="MobiDB-lite"/>
    </source>
</evidence>
<dbReference type="GO" id="GO:0032469">
    <property type="term" value="P:endoplasmic reticulum calcium ion homeostasis"/>
    <property type="evidence" value="ECO:0007669"/>
    <property type="project" value="InterPro"/>
</dbReference>
<feature type="compositionally biased region" description="Basic residues" evidence="5">
    <location>
        <begin position="354"/>
        <end position="364"/>
    </location>
</feature>
<evidence type="ECO:0000313" key="8">
    <source>
        <dbReference type="EMBL" id="ORE08855.1"/>
    </source>
</evidence>
<dbReference type="InterPro" id="IPR012879">
    <property type="entry name" value="CCDC47"/>
</dbReference>
<evidence type="ECO:0000256" key="3">
    <source>
        <dbReference type="ARBA" id="ARBA00022989"/>
    </source>
</evidence>
<sequence length="364" mass="41383">MSNLLIVTLTTLLSYVVAEGENTAEKKPMEVPSDSVMIRPFTIHDFVMEIILVITFLLYAAAWYQGKSANLKRAKIWLGGQLEYLQSQFALVGDGKSVLMKDGPADYLLYVSGRRHVQFGHWWLKLKPRNDMLTYFTTQVLSMVGQTKPVNDRVTLSMVLDKALPEKFVFAVIKKSESAELSKKRFDLNRVAKLGSSKAIPESLAVYTESQKLADLILSTTSVGKLISDASDRLEYLVISSLPADVPYRYENDEALTISLSFSMSNSNTLDPLVELACELPDVLNELKLTSDIRNQVNKNRESLRKEYAKRLAADKAEEAARKKAEAKRAEEERIKKMSPAEQRKWEEKERLRQLKKQQKKRKV</sequence>
<evidence type="ECO:0000256" key="6">
    <source>
        <dbReference type="SAM" id="Phobius"/>
    </source>
</evidence>
<dbReference type="GO" id="GO:0016020">
    <property type="term" value="C:membrane"/>
    <property type="evidence" value="ECO:0007669"/>
    <property type="project" value="UniProtKB-SubCell"/>
</dbReference>
<name>A0A1X0R9X7_RHIZD</name>
<dbReference type="PANTHER" id="PTHR12883:SF0">
    <property type="entry name" value="PAT COMPLEX SUBUNIT CCDC47"/>
    <property type="match status" value="1"/>
</dbReference>
<dbReference type="GO" id="GO:0005509">
    <property type="term" value="F:calcium ion binding"/>
    <property type="evidence" value="ECO:0007669"/>
    <property type="project" value="InterPro"/>
</dbReference>
<dbReference type="AlphaFoldDB" id="A0A1X0R9X7"/>
<evidence type="ECO:0000256" key="7">
    <source>
        <dbReference type="SAM" id="SignalP"/>
    </source>
</evidence>
<dbReference type="OrthoDB" id="10039147at2759"/>
<evidence type="ECO:0000256" key="2">
    <source>
        <dbReference type="ARBA" id="ARBA00022692"/>
    </source>
</evidence>
<dbReference type="Proteomes" id="UP000242414">
    <property type="component" value="Unassembled WGS sequence"/>
</dbReference>
<feature type="signal peptide" evidence="7">
    <location>
        <begin position="1"/>
        <end position="18"/>
    </location>
</feature>
<feature type="transmembrane region" description="Helical" evidence="6">
    <location>
        <begin position="42"/>
        <end position="64"/>
    </location>
</feature>